<dbReference type="EMBL" id="CWGJ01000011">
    <property type="protein sequence ID" value="CRX38124.1"/>
    <property type="molecule type" value="Genomic_DNA"/>
</dbReference>
<evidence type="ECO:0000256" key="7">
    <source>
        <dbReference type="SAM" id="Phobius"/>
    </source>
</evidence>
<proteinExistence type="inferred from homology"/>
<protein>
    <submittedName>
        <fullName evidence="8">Putative membrane protein</fullName>
    </submittedName>
</protein>
<feature type="coiled-coil region" evidence="6">
    <location>
        <begin position="122"/>
        <end position="149"/>
    </location>
</feature>
<dbReference type="SUPFAM" id="SSF140478">
    <property type="entry name" value="LemA-like"/>
    <property type="match status" value="1"/>
</dbReference>
<dbReference type="AlphaFoldDB" id="A0A0H5DR58"/>
<dbReference type="InterPro" id="IPR023353">
    <property type="entry name" value="LemA-like_dom_sf"/>
</dbReference>
<reference evidence="9" key="1">
    <citation type="submission" date="2015-06" db="EMBL/GenBank/DDBJ databases">
        <authorList>
            <person name="Bertelli C."/>
        </authorList>
    </citation>
    <scope>NUCLEOTIDE SEQUENCE [LARGE SCALE GENOMIC DNA]</scope>
    <source>
        <strain evidence="9">CRIB-30</strain>
    </source>
</reference>
<dbReference type="Gene3D" id="1.20.1440.20">
    <property type="entry name" value="LemA-like domain"/>
    <property type="match status" value="1"/>
</dbReference>
<dbReference type="GO" id="GO:0016020">
    <property type="term" value="C:membrane"/>
    <property type="evidence" value="ECO:0007669"/>
    <property type="project" value="UniProtKB-SubCell"/>
</dbReference>
<dbReference type="PANTHER" id="PTHR34478">
    <property type="entry name" value="PROTEIN LEMA"/>
    <property type="match status" value="1"/>
</dbReference>
<comment type="subcellular location">
    <subcellularLocation>
        <location evidence="1">Membrane</location>
        <topology evidence="1">Single-pass membrane protein</topology>
    </subcellularLocation>
</comment>
<evidence type="ECO:0000256" key="2">
    <source>
        <dbReference type="ARBA" id="ARBA00008854"/>
    </source>
</evidence>
<keyword evidence="4 7" id="KW-1133">Transmembrane helix</keyword>
<organism evidence="8 9">
    <name type="scientific">Estrella lausannensis</name>
    <dbReference type="NCBI Taxonomy" id="483423"/>
    <lineage>
        <taxon>Bacteria</taxon>
        <taxon>Pseudomonadati</taxon>
        <taxon>Chlamydiota</taxon>
        <taxon>Chlamydiia</taxon>
        <taxon>Parachlamydiales</taxon>
        <taxon>Candidatus Criblamydiaceae</taxon>
        <taxon>Estrella</taxon>
    </lineage>
</organism>
<dbReference type="InterPro" id="IPR007156">
    <property type="entry name" value="MamQ_LemA"/>
</dbReference>
<keyword evidence="9" id="KW-1185">Reference proteome</keyword>
<evidence type="ECO:0000313" key="9">
    <source>
        <dbReference type="Proteomes" id="UP000220251"/>
    </source>
</evidence>
<dbReference type="Pfam" id="PF04011">
    <property type="entry name" value="LemA"/>
    <property type="match status" value="1"/>
</dbReference>
<keyword evidence="6" id="KW-0175">Coiled coil</keyword>
<dbReference type="PANTHER" id="PTHR34478:SF2">
    <property type="entry name" value="MEMBRANE PROTEIN"/>
    <property type="match status" value="1"/>
</dbReference>
<dbReference type="OrthoDB" id="9804152at2"/>
<gene>
    <name evidence="8" type="ORF">ELAC_0772</name>
</gene>
<name>A0A0H5DR58_9BACT</name>
<dbReference type="RefSeq" id="WP_098037973.1">
    <property type="nucleotide sequence ID" value="NZ_CWGJ01000011.1"/>
</dbReference>
<evidence type="ECO:0000256" key="3">
    <source>
        <dbReference type="ARBA" id="ARBA00022692"/>
    </source>
</evidence>
<sequence>MTFGIIILIVAAVVLFWLISIYNNLVKLKNQVKNAWGQIDVQLQRRYDLIPNLVETVKGYMSYEKSTLEAVIEARSKAMGAMEAIHKQEIPSGQAMKELMSAETVLQGALPKIFALAENYPQLRASENMAQLQEELRTTENQVAFSRQSYNDQAMQYNITQEQFPTLIFAKMFGHVPADIYKVEQEEAKKAVKVSFN</sequence>
<evidence type="ECO:0000313" key="8">
    <source>
        <dbReference type="EMBL" id="CRX38124.1"/>
    </source>
</evidence>
<evidence type="ECO:0000256" key="6">
    <source>
        <dbReference type="SAM" id="Coils"/>
    </source>
</evidence>
<keyword evidence="3 7" id="KW-0812">Transmembrane</keyword>
<keyword evidence="5 7" id="KW-0472">Membrane</keyword>
<feature type="transmembrane region" description="Helical" evidence="7">
    <location>
        <begin position="6"/>
        <end position="25"/>
    </location>
</feature>
<dbReference type="Proteomes" id="UP000220251">
    <property type="component" value="Unassembled WGS sequence"/>
</dbReference>
<evidence type="ECO:0000256" key="5">
    <source>
        <dbReference type="ARBA" id="ARBA00023136"/>
    </source>
</evidence>
<evidence type="ECO:0000256" key="4">
    <source>
        <dbReference type="ARBA" id="ARBA00022989"/>
    </source>
</evidence>
<comment type="similarity">
    <text evidence="2">Belongs to the LemA family.</text>
</comment>
<accession>A0A0H5DR58</accession>
<evidence type="ECO:0000256" key="1">
    <source>
        <dbReference type="ARBA" id="ARBA00004167"/>
    </source>
</evidence>